<evidence type="ECO:0000256" key="1">
    <source>
        <dbReference type="ARBA" id="ARBA00004496"/>
    </source>
</evidence>
<feature type="binding site" evidence="6">
    <location>
        <begin position="84"/>
        <end position="91"/>
    </location>
    <ligand>
        <name>ATP</name>
        <dbReference type="ChEBI" id="CHEBI:30616"/>
    </ligand>
</feature>
<feature type="region of interest" description="Disordered" evidence="7">
    <location>
        <begin position="1740"/>
        <end position="1760"/>
    </location>
</feature>
<dbReference type="GO" id="GO:0007052">
    <property type="term" value="P:mitotic spindle organization"/>
    <property type="evidence" value="ECO:0007669"/>
    <property type="project" value="TreeGrafter"/>
</dbReference>
<keyword evidence="6" id="KW-0505">Motor protein</keyword>
<feature type="compositionally biased region" description="Basic and acidic residues" evidence="7">
    <location>
        <begin position="520"/>
        <end position="545"/>
    </location>
</feature>
<dbReference type="PROSITE" id="PS50067">
    <property type="entry name" value="KINESIN_MOTOR_2"/>
    <property type="match status" value="1"/>
</dbReference>
<evidence type="ECO:0000256" key="4">
    <source>
        <dbReference type="ARBA" id="ARBA00022840"/>
    </source>
</evidence>
<dbReference type="Pfam" id="PF00225">
    <property type="entry name" value="Kinesin"/>
    <property type="match status" value="1"/>
</dbReference>
<feature type="compositionally biased region" description="Polar residues" evidence="7">
    <location>
        <begin position="1742"/>
        <end position="1751"/>
    </location>
</feature>
<dbReference type="GO" id="GO:0051231">
    <property type="term" value="P:spindle elongation"/>
    <property type="evidence" value="ECO:0007669"/>
    <property type="project" value="TreeGrafter"/>
</dbReference>
<feature type="region of interest" description="Disordered" evidence="7">
    <location>
        <begin position="422"/>
        <end position="442"/>
    </location>
</feature>
<keyword evidence="4 6" id="KW-0067">ATP-binding</keyword>
<dbReference type="GO" id="GO:0008017">
    <property type="term" value="F:microtubule binding"/>
    <property type="evidence" value="ECO:0007669"/>
    <property type="project" value="InterPro"/>
</dbReference>
<dbReference type="PROSITE" id="PS00411">
    <property type="entry name" value="KINESIN_MOTOR_1"/>
    <property type="match status" value="1"/>
</dbReference>
<feature type="region of interest" description="Disordered" evidence="7">
    <location>
        <begin position="520"/>
        <end position="547"/>
    </location>
</feature>
<feature type="compositionally biased region" description="Polar residues" evidence="7">
    <location>
        <begin position="1807"/>
        <end position="1821"/>
    </location>
</feature>
<comment type="caution">
    <text evidence="9">The sequence shown here is derived from an EMBL/GenBank/DDBJ whole genome shotgun (WGS) entry which is preliminary data.</text>
</comment>
<dbReference type="InterPro" id="IPR019821">
    <property type="entry name" value="Kinesin_motor_CS"/>
</dbReference>
<protein>
    <submittedName>
        <fullName evidence="9">Kinesin-like protein KIF21A</fullName>
    </submittedName>
</protein>
<dbReference type="InterPro" id="IPR027640">
    <property type="entry name" value="Kinesin-like_fam"/>
</dbReference>
<evidence type="ECO:0000256" key="7">
    <source>
        <dbReference type="SAM" id="MobiDB-lite"/>
    </source>
</evidence>
<dbReference type="OrthoDB" id="3176171at2759"/>
<dbReference type="Gene3D" id="3.40.850.10">
    <property type="entry name" value="Kinesin motor domain"/>
    <property type="match status" value="1"/>
</dbReference>
<feature type="region of interest" description="Disordered" evidence="7">
    <location>
        <begin position="1806"/>
        <end position="1842"/>
    </location>
</feature>
<dbReference type="InterPro" id="IPR001752">
    <property type="entry name" value="Kinesin_motor_dom"/>
</dbReference>
<dbReference type="GO" id="GO:0005737">
    <property type="term" value="C:cytoplasm"/>
    <property type="evidence" value="ECO:0007669"/>
    <property type="project" value="UniProtKB-SubCell"/>
</dbReference>
<dbReference type="PANTHER" id="PTHR47969">
    <property type="entry name" value="CHROMOSOME-ASSOCIATED KINESIN KIF4A-RELATED"/>
    <property type="match status" value="1"/>
</dbReference>
<dbReference type="PRINTS" id="PR00380">
    <property type="entry name" value="KINESINHEAVY"/>
</dbReference>
<dbReference type="SUPFAM" id="SSF52540">
    <property type="entry name" value="P-loop containing nucleoside triphosphate hydrolases"/>
    <property type="match status" value="1"/>
</dbReference>
<gene>
    <name evidence="9" type="ORF">AYI70_g3521</name>
</gene>
<dbReference type="EMBL" id="LSSN01001019">
    <property type="protein sequence ID" value="OMJ21376.1"/>
    <property type="molecule type" value="Genomic_DNA"/>
</dbReference>
<proteinExistence type="inferred from homology"/>
<evidence type="ECO:0000256" key="6">
    <source>
        <dbReference type="PROSITE-ProRule" id="PRU00283"/>
    </source>
</evidence>
<feature type="domain" description="Kinesin motor" evidence="8">
    <location>
        <begin position="5"/>
        <end position="374"/>
    </location>
</feature>
<reference evidence="9 10" key="1">
    <citation type="submission" date="2017-01" db="EMBL/GenBank/DDBJ databases">
        <authorList>
            <person name="Mah S.A."/>
            <person name="Swanson W.J."/>
            <person name="Moy G.W."/>
            <person name="Vacquier V.D."/>
        </authorList>
    </citation>
    <scope>NUCLEOTIDE SEQUENCE [LARGE SCALE GENOMIC DNA]</scope>
    <source>
        <strain evidence="9 10">GSMNP</strain>
    </source>
</reference>
<feature type="compositionally biased region" description="Basic residues" evidence="7">
    <location>
        <begin position="159"/>
        <end position="174"/>
    </location>
</feature>
<feature type="region of interest" description="Disordered" evidence="7">
    <location>
        <begin position="1115"/>
        <end position="1153"/>
    </location>
</feature>
<dbReference type="STRING" id="133412.A0A1R1Y3R0"/>
<keyword evidence="5" id="KW-0175">Coiled coil</keyword>
<dbReference type="Proteomes" id="UP000187283">
    <property type="component" value="Unassembled WGS sequence"/>
</dbReference>
<feature type="compositionally biased region" description="Polar residues" evidence="7">
    <location>
        <begin position="1830"/>
        <end position="1842"/>
    </location>
</feature>
<comment type="subcellular location">
    <subcellularLocation>
        <location evidence="1">Cytoplasm</location>
    </subcellularLocation>
</comment>
<sequence>MALSNVKVALRVKPLSKTEIDRGEKSCITIIPGTNQISIGSDRSFTFDYVFSDSNSQADIYNDCVKPLVFQFLNGYNSTIMAYGQTGSGKTYTMGTADSSNKDEIGAIPRAFTDIFEYLTNKQKKDSNFIYQIEASFVELYNDEIYDLLKPKGKENKISSKKPKGNIGTFKRKSGANNSSQSSIFKSGKSQPENFIWSSIEKVVSKDSAELFEFLSIGNGNRTVGSTDMNLRSSRSHAIFTVTLTQQSINHLAANDSAVLATNYSSNKITSKIHFVDLAGSERIKQTNSLGSRMREGISINSGLLALGNVISALGDALKKQLHIPYRNSKLTRLLEDSLGGNSITLMLACVTETNKNFNESLSTLRYANRSRNIKNKVVISVESNPASEIVALKSQIKDLQTKLKEQSTSLNKYSLTDPNINPKSIEASSKTPLSVETSNTQKPSLNKVLPIPKSPTIISLTNDQTSNPVSNNLTDVGSTTLDFEVVALKKKIAFQSNEIKRLDHLLKIKKTFKNLSQSDEKESISLNENNDKSHKSNKPKHDSHSLNLESAVSYPNILKFDAASYSNKSAENMNASKKSFSIFSKSNKDIKRSPEAGRKSISSFFSSIGFALSNRKKTKSSSFIYNKNLGNKAFRSNGILSHPIETDKSDLPLAPIVPPTLPDKAKSLNNNDWEFVLDVVSKQREDCILFTDDLLEKFKSQSKQLSELEATLNSKIDNAIGNLPSKKSINKDVPNSYVSGSAVGSTLEADSSENSDAVNESNAMIFKALIYSNINQCVDASKLLNSLDSLMKRQDDLVESQNSLFTLLSELEDSERKMYESKDGNNLQEIEKIEVKIYSVQNKVVLIDSELSYLDLRIKDIELQLAELTGSSKSSYLKSLSPDGPSTKLTNIDSADKINFEDFDKLVSQLRRCDLNYLAYLLTQAIVDHRIAETGIVQDREKLREKVFSLQCELKVMRKVAINVASIYEKELFDTESVFGSTYNFSGRESFIPISNFDSYKYSGATSVNLITNSAYRNSGSLNGSIRGPLHSSSYSDLASASKINMNRNSLFKMSSFSGSTHSQNGLNMLKESNFGIPNSANNNSIKPINTSTKNLLANGLDLADGDLFHKISSSNNPSINEENKSAYKQSKLSSLSSNINNPTTTSKSNELSLDENSSLIITKTPTIPGLSSNKGSSIKSPTPLLINYKSSNVKRQSSVISIKDVMKVSDISSPVVSLLKAHDNTNSSITSSNLKPYPDGADPNIFGTISSKISLKESNRGSYKTKIERFFGESVPARNEYNKNLESRSIPRSLRSSKSSSIEYPSDLASYQKTRYSSDAKNPEIPRNFTILQTRSMLDIKRNQPNDLSQSNKTLFRSSNAGKPSINRYNSILGAPSNIINSKTQQSLNASSLTGRKYTIDGDFSFLQSNRASNISEYANNSSSTSISQSEIISRVAQRGVFLSAISNVSQVTPDKPSIRGSSSRWSLNSYNSIVSKKSSINKSTLETPKNGGLDMARLSLMNRIVNKKTSSDNINADPSHIDSLLSKNRKHSAFSADDDFELKNRLSTSSFNSQTFSYTPNSFLRPPLKPDAFVRPVNSFDKPTRAGLNNSLLKQPSLLSRDVNKTFNKNTRQLIKYSSIENISNPNRISSLYYQKNLDSKMRTSIQETFSRDLNSSNAMYNLTKNSISNMSIAQKSMHDLKNDPTDQSLDSYYEKLKSYSKINRESRQLLAKVYQKLGKRKSQDAGNSMLMLEALETESPSQNNKKNPVSEKEGYDSGVELGFDKFQDKKIPSNPQISNNIHDFDENSKDYELALTDTRENLDVTSIKSPSNKSSTESTKHESVDTRVNSSNSTKKTSFESYENILESDSNSYDIIKSPTLYNSLTNNNKSLLAKEKGRVNSNNPTLYTSDNSIYLNGSPKKLSSINTLALHEFKDNNEKSDASCSTTEVSPEKTLPLLTPKENLESSLNRAPESFKSRAIKDLVVQEKRLQNFSIESIASVEGESVKIMNFFPYPPPNEVLVCDVENDGLVVNKRKTINFSLNPSFSSPTNVYNNDDNSEKQESSVIFISQKDKDSDNNYLTNNYQIAANPASEDHLESLVTLKNSAKIETENNNVELSNTIDPAINNANYDTESLSGMSEFSINDDDDDDNDEKYSPIIDKNGITRYRSCLESNDYIKGSGLMSKIL</sequence>
<comment type="similarity">
    <text evidence="6">Belongs to the TRAFAC class myosin-kinesin ATPase superfamily. Kinesin family.</text>
</comment>
<keyword evidence="2" id="KW-0963">Cytoplasm</keyword>
<accession>A0A1R1Y3R0</accession>
<organism evidence="9 10">
    <name type="scientific">Smittium culicis</name>
    <dbReference type="NCBI Taxonomy" id="133412"/>
    <lineage>
        <taxon>Eukaryota</taxon>
        <taxon>Fungi</taxon>
        <taxon>Fungi incertae sedis</taxon>
        <taxon>Zoopagomycota</taxon>
        <taxon>Kickxellomycotina</taxon>
        <taxon>Harpellomycetes</taxon>
        <taxon>Harpellales</taxon>
        <taxon>Legeriomycetaceae</taxon>
        <taxon>Smittium</taxon>
    </lineage>
</organism>
<name>A0A1R1Y3R0_9FUNG</name>
<dbReference type="GO" id="GO:0005875">
    <property type="term" value="C:microtubule associated complex"/>
    <property type="evidence" value="ECO:0007669"/>
    <property type="project" value="TreeGrafter"/>
</dbReference>
<evidence type="ECO:0000313" key="10">
    <source>
        <dbReference type="Proteomes" id="UP000187283"/>
    </source>
</evidence>
<dbReference type="InterPro" id="IPR027417">
    <property type="entry name" value="P-loop_NTPase"/>
</dbReference>
<evidence type="ECO:0000256" key="2">
    <source>
        <dbReference type="ARBA" id="ARBA00022490"/>
    </source>
</evidence>
<dbReference type="GO" id="GO:0005524">
    <property type="term" value="F:ATP binding"/>
    <property type="evidence" value="ECO:0007669"/>
    <property type="project" value="UniProtKB-UniRule"/>
</dbReference>
<dbReference type="InterPro" id="IPR036961">
    <property type="entry name" value="Kinesin_motor_dom_sf"/>
</dbReference>
<keyword evidence="10" id="KW-1185">Reference proteome</keyword>
<dbReference type="SMART" id="SM00129">
    <property type="entry name" value="KISc"/>
    <property type="match status" value="1"/>
</dbReference>
<evidence type="ECO:0000256" key="5">
    <source>
        <dbReference type="ARBA" id="ARBA00023054"/>
    </source>
</evidence>
<feature type="compositionally biased region" description="Low complexity" evidence="7">
    <location>
        <begin position="179"/>
        <end position="189"/>
    </location>
</feature>
<dbReference type="GO" id="GO:0007018">
    <property type="term" value="P:microtubule-based movement"/>
    <property type="evidence" value="ECO:0007669"/>
    <property type="project" value="InterPro"/>
</dbReference>
<dbReference type="GO" id="GO:0003777">
    <property type="term" value="F:microtubule motor activity"/>
    <property type="evidence" value="ECO:0007669"/>
    <property type="project" value="InterPro"/>
</dbReference>
<evidence type="ECO:0000256" key="3">
    <source>
        <dbReference type="ARBA" id="ARBA00022741"/>
    </source>
</evidence>
<evidence type="ECO:0000259" key="8">
    <source>
        <dbReference type="PROSITE" id="PS50067"/>
    </source>
</evidence>
<feature type="region of interest" description="Disordered" evidence="7">
    <location>
        <begin position="157"/>
        <end position="189"/>
    </location>
</feature>
<keyword evidence="3 6" id="KW-0547">Nucleotide-binding</keyword>
<evidence type="ECO:0000313" key="9">
    <source>
        <dbReference type="EMBL" id="OMJ21376.1"/>
    </source>
</evidence>
<dbReference type="PANTHER" id="PTHR47969:SF15">
    <property type="entry name" value="CHROMOSOME-ASSOCIATED KINESIN KIF4A-RELATED"/>
    <property type="match status" value="1"/>
</dbReference>